<dbReference type="PANTHER" id="PTHR35309">
    <property type="match status" value="1"/>
</dbReference>
<organism evidence="1 2">
    <name type="scientific">Phanerochaete sordida</name>
    <dbReference type="NCBI Taxonomy" id="48140"/>
    <lineage>
        <taxon>Eukaryota</taxon>
        <taxon>Fungi</taxon>
        <taxon>Dikarya</taxon>
        <taxon>Basidiomycota</taxon>
        <taxon>Agaricomycotina</taxon>
        <taxon>Agaricomycetes</taxon>
        <taxon>Polyporales</taxon>
        <taxon>Phanerochaetaceae</taxon>
        <taxon>Phanerochaete</taxon>
    </lineage>
</organism>
<sequence>MSLLSFARRSWEKVYRAVLSYDHFAPHPYPRFEGYYSRTQLDDGGTLAVIFCWVKNAPKRANLVHVSYTPPASASPSTAFKHELYPDQLEITTHQKRPDGQQPFTIHMPGVGTMNLEGDSVEYTVETSDPPLSLSLKISKRVPWSAITPLAGPMGVLAVLSRLLPLNWHVFCTSSKATYAFTHAGRTQRGTGTAHVEKNWGSSFPPGWIWSQAFAGGAPRTSLCLAGGAALPGVHAYLVGYRSAARRWDFRPPWALAVWPLPGFLRVAHDSAAGTFALDVRTPTRRLVVTARAPPASFIALACPLAGGHEPSFAYESFVARTHVAAWERRWPWQPWVLVEEGPCGVTAEGTPCAALEFGGVFSHLVRERTEKED</sequence>
<keyword evidence="2" id="KW-1185">Reference proteome</keyword>
<protein>
    <recommendedName>
        <fullName evidence="3">Tocopherol cyclase</fullName>
    </recommendedName>
</protein>
<evidence type="ECO:0008006" key="3">
    <source>
        <dbReference type="Google" id="ProtNLM"/>
    </source>
</evidence>
<dbReference type="Proteomes" id="UP000703269">
    <property type="component" value="Unassembled WGS sequence"/>
</dbReference>
<evidence type="ECO:0000313" key="2">
    <source>
        <dbReference type="Proteomes" id="UP000703269"/>
    </source>
</evidence>
<gene>
    <name evidence="1" type="ORF">PsYK624_027960</name>
</gene>
<dbReference type="GO" id="GO:0009976">
    <property type="term" value="F:tocopherol cyclase activity"/>
    <property type="evidence" value="ECO:0007669"/>
    <property type="project" value="InterPro"/>
</dbReference>
<dbReference type="InterPro" id="IPR025893">
    <property type="entry name" value="Tocopherol_cyclase"/>
</dbReference>
<reference evidence="1 2" key="1">
    <citation type="submission" date="2021-08" db="EMBL/GenBank/DDBJ databases">
        <title>Draft Genome Sequence of Phanerochaete sordida strain YK-624.</title>
        <authorList>
            <person name="Mori T."/>
            <person name="Dohra H."/>
            <person name="Suzuki T."/>
            <person name="Kawagishi H."/>
            <person name="Hirai H."/>
        </authorList>
    </citation>
    <scope>NUCLEOTIDE SEQUENCE [LARGE SCALE GENOMIC DNA]</scope>
    <source>
        <strain evidence="1 2">YK-624</strain>
    </source>
</reference>
<dbReference type="EMBL" id="BPQB01000004">
    <property type="protein sequence ID" value="GJE86715.1"/>
    <property type="molecule type" value="Genomic_DNA"/>
</dbReference>
<dbReference type="OrthoDB" id="5421239at2759"/>
<dbReference type="SUPFAM" id="SSF159245">
    <property type="entry name" value="AttH-like"/>
    <property type="match status" value="1"/>
</dbReference>
<dbReference type="AlphaFoldDB" id="A0A9P3G2Z7"/>
<proteinExistence type="predicted"/>
<name>A0A9P3G2Z7_9APHY</name>
<comment type="caution">
    <text evidence="1">The sequence shown here is derived from an EMBL/GenBank/DDBJ whole genome shotgun (WGS) entry which is preliminary data.</text>
</comment>
<dbReference type="PANTHER" id="PTHR35309:SF4">
    <property type="entry name" value="TOCOPHEROL CYCLASE"/>
    <property type="match status" value="1"/>
</dbReference>
<accession>A0A9P3G2Z7</accession>
<evidence type="ECO:0000313" key="1">
    <source>
        <dbReference type="EMBL" id="GJE86715.1"/>
    </source>
</evidence>